<dbReference type="InterPro" id="IPR019436">
    <property type="entry name" value="Say1-like"/>
</dbReference>
<gene>
    <name evidence="1" type="ORF">BTO18_13390</name>
</gene>
<dbReference type="RefSeq" id="WP_105016702.1">
    <property type="nucleotide sequence ID" value="NZ_MSCN01000001.1"/>
</dbReference>
<dbReference type="SUPFAM" id="SSF53474">
    <property type="entry name" value="alpha/beta-Hydrolases"/>
    <property type="match status" value="1"/>
</dbReference>
<reference evidence="1 2" key="1">
    <citation type="submission" date="2016-12" db="EMBL/GenBank/DDBJ databases">
        <title>Trade-off between light-utilization and light-protection in marine flavobacteria.</title>
        <authorList>
            <person name="Kumagai Y."/>
            <person name="Yoshizawa S."/>
            <person name="Kogure K."/>
            <person name="Iwasaki W."/>
        </authorList>
    </citation>
    <scope>NUCLEOTIDE SEQUENCE [LARGE SCALE GENOMIC DNA]</scope>
    <source>
        <strain evidence="1 2">NBRC 108759</strain>
    </source>
</reference>
<evidence type="ECO:0008006" key="3">
    <source>
        <dbReference type="Google" id="ProtNLM"/>
    </source>
</evidence>
<evidence type="ECO:0000313" key="1">
    <source>
        <dbReference type="EMBL" id="PQJ80106.1"/>
    </source>
</evidence>
<dbReference type="InterPro" id="IPR029058">
    <property type="entry name" value="AB_hydrolase_fold"/>
</dbReference>
<dbReference type="EMBL" id="MSCN01000001">
    <property type="protein sequence ID" value="PQJ80106.1"/>
    <property type="molecule type" value="Genomic_DNA"/>
</dbReference>
<protein>
    <recommendedName>
        <fullName evidence="3">Alpha/beta hydrolase</fullName>
    </recommendedName>
</protein>
<dbReference type="Pfam" id="PF10340">
    <property type="entry name" value="Say1_Mug180"/>
    <property type="match status" value="1"/>
</dbReference>
<proteinExistence type="predicted"/>
<comment type="caution">
    <text evidence="1">The sequence shown here is derived from an EMBL/GenBank/DDBJ whole genome shotgun (WGS) entry which is preliminary data.</text>
</comment>
<name>A0A2S7WRL5_9FLAO</name>
<organism evidence="1 2">
    <name type="scientific">Polaribacter porphyrae</name>
    <dbReference type="NCBI Taxonomy" id="1137780"/>
    <lineage>
        <taxon>Bacteria</taxon>
        <taxon>Pseudomonadati</taxon>
        <taxon>Bacteroidota</taxon>
        <taxon>Flavobacteriia</taxon>
        <taxon>Flavobacteriales</taxon>
        <taxon>Flavobacteriaceae</taxon>
    </lineage>
</organism>
<dbReference type="OrthoDB" id="1095982at2"/>
<keyword evidence="2" id="KW-1185">Reference proteome</keyword>
<evidence type="ECO:0000313" key="2">
    <source>
        <dbReference type="Proteomes" id="UP000238882"/>
    </source>
</evidence>
<dbReference type="Gene3D" id="3.40.50.1820">
    <property type="entry name" value="alpha/beta hydrolase"/>
    <property type="match status" value="1"/>
</dbReference>
<sequence>MYRFLSILFIFLLTCQKPKTNTDNFELFKVKNSEGLLIVFPGGGSTSKETKIEFKILKKAIQNKVSVLLMDFNRHLWIDENDAKKLEKSINKIVEESNLNVDNIFIGGMSIGGTVALSLSNYLAKTNSKLDPKGVFVVDSPIDLYGLYQSSKKDLLRKDFSEERLAEPKWIINYFEEEFSKDSLLINIQKYAPITLETKNTTNIDALKFKKIRFYTEPDTLWYKTNRQTDFESTNAYLLQKTVALLESKGWKKATLIQTKNRGFRANGERNPHSWSIVNVDELIKWMLN</sequence>
<dbReference type="AlphaFoldDB" id="A0A2S7WRL5"/>
<dbReference type="Proteomes" id="UP000238882">
    <property type="component" value="Unassembled WGS sequence"/>
</dbReference>
<accession>A0A2S7WRL5</accession>